<name>A0A5B7H8Q9_PORTR</name>
<comment type="caution">
    <text evidence="1">The sequence shown here is derived from an EMBL/GenBank/DDBJ whole genome shotgun (WGS) entry which is preliminary data.</text>
</comment>
<evidence type="ECO:0000313" key="2">
    <source>
        <dbReference type="Proteomes" id="UP000324222"/>
    </source>
</evidence>
<organism evidence="1 2">
    <name type="scientific">Portunus trituberculatus</name>
    <name type="common">Swimming crab</name>
    <name type="synonym">Neptunus trituberculatus</name>
    <dbReference type="NCBI Taxonomy" id="210409"/>
    <lineage>
        <taxon>Eukaryota</taxon>
        <taxon>Metazoa</taxon>
        <taxon>Ecdysozoa</taxon>
        <taxon>Arthropoda</taxon>
        <taxon>Crustacea</taxon>
        <taxon>Multicrustacea</taxon>
        <taxon>Malacostraca</taxon>
        <taxon>Eumalacostraca</taxon>
        <taxon>Eucarida</taxon>
        <taxon>Decapoda</taxon>
        <taxon>Pleocyemata</taxon>
        <taxon>Brachyura</taxon>
        <taxon>Eubrachyura</taxon>
        <taxon>Portunoidea</taxon>
        <taxon>Portunidae</taxon>
        <taxon>Portuninae</taxon>
        <taxon>Portunus</taxon>
    </lineage>
</organism>
<evidence type="ECO:0000313" key="1">
    <source>
        <dbReference type="EMBL" id="MPC66296.1"/>
    </source>
</evidence>
<gene>
    <name evidence="1" type="ORF">E2C01_060443</name>
</gene>
<reference evidence="1 2" key="1">
    <citation type="submission" date="2019-05" db="EMBL/GenBank/DDBJ databases">
        <title>Another draft genome of Portunus trituberculatus and its Hox gene families provides insights of decapod evolution.</title>
        <authorList>
            <person name="Jeong J.-H."/>
            <person name="Song I."/>
            <person name="Kim S."/>
            <person name="Choi T."/>
            <person name="Kim D."/>
            <person name="Ryu S."/>
            <person name="Kim W."/>
        </authorList>
    </citation>
    <scope>NUCLEOTIDE SEQUENCE [LARGE SCALE GENOMIC DNA]</scope>
    <source>
        <tissue evidence="1">Muscle</tissue>
    </source>
</reference>
<protein>
    <submittedName>
        <fullName evidence="1">Uncharacterized protein</fullName>
    </submittedName>
</protein>
<accession>A0A5B7H8Q9</accession>
<proteinExistence type="predicted"/>
<dbReference type="Proteomes" id="UP000324222">
    <property type="component" value="Unassembled WGS sequence"/>
</dbReference>
<dbReference type="AlphaFoldDB" id="A0A5B7H8Q9"/>
<sequence>MFKNVVLHATTPCTALPCPARLTPRPAPLSLSTLAASLVQVWPKSPHSSSQAATRRGKEVTAEIASLWRQCSNFIAGTENWALAARHAARPTLHAPRRQAKEHNEVQTNTLHSLPLLAFHSQGRQTRGTPGLARHVNTMPHTFLACSVGTEVVAGECSAAATRLDGLGRHNHCTLSATSSRPAFSLDPRVPGSLVSPAPFSPSVAPQPRWPLAARESGHCLATLTSHHSHSLKDGSVAGH</sequence>
<dbReference type="EMBL" id="VSRR010024587">
    <property type="protein sequence ID" value="MPC66296.1"/>
    <property type="molecule type" value="Genomic_DNA"/>
</dbReference>
<keyword evidence="2" id="KW-1185">Reference proteome</keyword>